<protein>
    <recommendedName>
        <fullName evidence="4">Sulfotransferase family protein</fullName>
    </recommendedName>
</protein>
<dbReference type="AlphaFoldDB" id="A0A2I7K5K3"/>
<name>A0A2I7K5K3_9RHOB</name>
<evidence type="ECO:0000313" key="2">
    <source>
        <dbReference type="EMBL" id="AUQ97770.1"/>
    </source>
</evidence>
<dbReference type="EMBL" id="CP010725">
    <property type="protein sequence ID" value="AUQ97770.1"/>
    <property type="molecule type" value="Genomic_DNA"/>
</dbReference>
<organism evidence="2 3">
    <name type="scientific">Phaeobacter inhibens</name>
    <dbReference type="NCBI Taxonomy" id="221822"/>
    <lineage>
        <taxon>Bacteria</taxon>
        <taxon>Pseudomonadati</taxon>
        <taxon>Pseudomonadota</taxon>
        <taxon>Alphaproteobacteria</taxon>
        <taxon>Rhodobacterales</taxon>
        <taxon>Roseobacteraceae</taxon>
        <taxon>Phaeobacter</taxon>
    </lineage>
</organism>
<sequence length="304" mass="33450">MMTVEQDVSTPSLASGAERHGGWPELGWQPDVALRLFGMRRSGNHAVANWLQRNAPVQQALFFNNCKPGRAPLTHHQGGERNALRLSRHEIGDLTSLGASMAPGGLLLISYEDTVPSDYGVDRPVSGDLDEGLLSGDVLLLRGFLNWSASLLKKLQGNPAFSLVQRNAVILRAIDSYRRMLELASQANELALVVVDYDHWMRSANYRKDLLDRLDLPVADNTLGKMQTYGGGSSFDKDQGDADFDLKTDQRCRQMVGDAEYQAILHLAARDEALLAALTRHYPDDAARLSQLAEHPPFTAGGLF</sequence>
<evidence type="ECO:0000313" key="3">
    <source>
        <dbReference type="Proteomes" id="UP000236447"/>
    </source>
</evidence>
<evidence type="ECO:0000256" key="1">
    <source>
        <dbReference type="SAM" id="MobiDB-lite"/>
    </source>
</evidence>
<feature type="compositionally biased region" description="Polar residues" evidence="1">
    <location>
        <begin position="1"/>
        <end position="13"/>
    </location>
</feature>
<proteinExistence type="predicted"/>
<evidence type="ECO:0008006" key="4">
    <source>
        <dbReference type="Google" id="ProtNLM"/>
    </source>
</evidence>
<dbReference type="RefSeq" id="WP_102882959.1">
    <property type="nucleotide sequence ID" value="NZ_CP010725.1"/>
</dbReference>
<reference evidence="2 3" key="1">
    <citation type="journal article" date="2017" name="Front. Microbiol.">
        <title>Phaeobacter piscinae sp. nov., a species of the Roseobacter group and potential aquaculture probiont.</title>
        <authorList>
            <person name="Sonnenschein E.C."/>
            <person name="Phippen C.B.W."/>
            <person name="Nielsen K.F."/>
            <person name="Mateiu R.V."/>
            <person name="Melchiorsen J."/>
            <person name="Gram L."/>
            <person name="Overmann J."/>
            <person name="Freese H.M."/>
        </authorList>
    </citation>
    <scope>NUCLEOTIDE SEQUENCE [LARGE SCALE GENOMIC DNA]</scope>
    <source>
        <strain evidence="2 3">P88</strain>
    </source>
</reference>
<reference evidence="2 3" key="2">
    <citation type="journal article" date="2017" name="Genome Biol. Evol.">
        <title>Trajectories and Drivers of Genome Evolution in Surface-Associated Marine Phaeobacter.</title>
        <authorList>
            <person name="Freese H.M."/>
            <person name="Sikorski J."/>
            <person name="Bunk B."/>
            <person name="Scheuner C."/>
            <person name="Meier-Kolthoff J.P."/>
            <person name="Sproer C."/>
            <person name="Gram L."/>
            <person name="Overmann J."/>
        </authorList>
    </citation>
    <scope>NUCLEOTIDE SEQUENCE [LARGE SCALE GENOMIC DNA]</scope>
    <source>
        <strain evidence="2 3">P88</strain>
    </source>
</reference>
<dbReference type="Proteomes" id="UP000236447">
    <property type="component" value="Chromosome"/>
</dbReference>
<accession>A0A2I7K5K3</accession>
<gene>
    <name evidence="2" type="ORF">PhaeoP88_00368</name>
</gene>
<feature type="region of interest" description="Disordered" evidence="1">
    <location>
        <begin position="1"/>
        <end position="21"/>
    </location>
</feature>